<name>A0A4C1YR79_EUMVA</name>
<dbReference type="EMBL" id="BGZK01001384">
    <property type="protein sequence ID" value="GBP78746.1"/>
    <property type="molecule type" value="Genomic_DNA"/>
</dbReference>
<protein>
    <submittedName>
        <fullName evidence="1">Uncharacterized protein</fullName>
    </submittedName>
</protein>
<gene>
    <name evidence="1" type="ORF">EVAR_63431_1</name>
</gene>
<sequence length="130" mass="14291">MARDLDQLLNSVNLKALSRYRCDVKITSGRDVRAALPWFTGTAASSSRSPSECLSSPQALSVLKRRQCLSPLRFADPLSCRSVCFFCGFISFGFHPAEEHSSAAHRVALVLYPGAEFSRLEAKDFGGNDF</sequence>
<comment type="caution">
    <text evidence="1">The sequence shown here is derived from an EMBL/GenBank/DDBJ whole genome shotgun (WGS) entry which is preliminary data.</text>
</comment>
<evidence type="ECO:0000313" key="2">
    <source>
        <dbReference type="Proteomes" id="UP000299102"/>
    </source>
</evidence>
<dbReference type="Proteomes" id="UP000299102">
    <property type="component" value="Unassembled WGS sequence"/>
</dbReference>
<keyword evidence="2" id="KW-1185">Reference proteome</keyword>
<evidence type="ECO:0000313" key="1">
    <source>
        <dbReference type="EMBL" id="GBP78746.1"/>
    </source>
</evidence>
<dbReference type="AlphaFoldDB" id="A0A4C1YR79"/>
<proteinExistence type="predicted"/>
<reference evidence="1 2" key="1">
    <citation type="journal article" date="2019" name="Commun. Biol.">
        <title>The bagworm genome reveals a unique fibroin gene that provides high tensile strength.</title>
        <authorList>
            <person name="Kono N."/>
            <person name="Nakamura H."/>
            <person name="Ohtoshi R."/>
            <person name="Tomita M."/>
            <person name="Numata K."/>
            <person name="Arakawa K."/>
        </authorList>
    </citation>
    <scope>NUCLEOTIDE SEQUENCE [LARGE SCALE GENOMIC DNA]</scope>
</reference>
<organism evidence="1 2">
    <name type="scientific">Eumeta variegata</name>
    <name type="common">Bagworm moth</name>
    <name type="synonym">Eumeta japonica</name>
    <dbReference type="NCBI Taxonomy" id="151549"/>
    <lineage>
        <taxon>Eukaryota</taxon>
        <taxon>Metazoa</taxon>
        <taxon>Ecdysozoa</taxon>
        <taxon>Arthropoda</taxon>
        <taxon>Hexapoda</taxon>
        <taxon>Insecta</taxon>
        <taxon>Pterygota</taxon>
        <taxon>Neoptera</taxon>
        <taxon>Endopterygota</taxon>
        <taxon>Lepidoptera</taxon>
        <taxon>Glossata</taxon>
        <taxon>Ditrysia</taxon>
        <taxon>Tineoidea</taxon>
        <taxon>Psychidae</taxon>
        <taxon>Oiketicinae</taxon>
        <taxon>Eumeta</taxon>
    </lineage>
</organism>
<accession>A0A4C1YR79</accession>